<dbReference type="Proteomes" id="UP000254424">
    <property type="component" value="Unassembled WGS sequence"/>
</dbReference>
<dbReference type="PANTHER" id="PTHR30383:SF29">
    <property type="entry name" value="SGNH HYDROLASE-TYPE ESTERASE DOMAIN-CONTAINING PROTEIN"/>
    <property type="match status" value="1"/>
</dbReference>
<dbReference type="SUPFAM" id="SSF52266">
    <property type="entry name" value="SGNH hydrolase"/>
    <property type="match status" value="1"/>
</dbReference>
<dbReference type="Pfam" id="PF13472">
    <property type="entry name" value="Lipase_GDSL_2"/>
    <property type="match status" value="1"/>
</dbReference>
<feature type="domain" description="SGNH hydrolase-type esterase" evidence="1">
    <location>
        <begin position="123"/>
        <end position="291"/>
    </location>
</feature>
<evidence type="ECO:0000313" key="2">
    <source>
        <dbReference type="EMBL" id="SUV42841.1"/>
    </source>
</evidence>
<organism evidence="2 3">
    <name type="scientific">Bacteroides eggerthii</name>
    <dbReference type="NCBI Taxonomy" id="28111"/>
    <lineage>
        <taxon>Bacteria</taxon>
        <taxon>Pseudomonadati</taxon>
        <taxon>Bacteroidota</taxon>
        <taxon>Bacteroidia</taxon>
        <taxon>Bacteroidales</taxon>
        <taxon>Bacteroidaceae</taxon>
        <taxon>Bacteroides</taxon>
    </lineage>
</organism>
<accession>A0A380Z847</accession>
<dbReference type="CDD" id="cd01825">
    <property type="entry name" value="SGNH_hydrolase_peri1"/>
    <property type="match status" value="1"/>
</dbReference>
<dbReference type="STRING" id="483216.BACEGG_02892"/>
<dbReference type="PANTHER" id="PTHR30383">
    <property type="entry name" value="THIOESTERASE 1/PROTEASE 1/LYSOPHOSPHOLIPASE L1"/>
    <property type="match status" value="1"/>
</dbReference>
<dbReference type="AlphaFoldDB" id="A0A380Z847"/>
<evidence type="ECO:0000313" key="3">
    <source>
        <dbReference type="Proteomes" id="UP000254424"/>
    </source>
</evidence>
<sequence>MKRSHKENSRWSSLRFTVCYAVFVMLLLPVQRLCAQDALPGCPRLQKTVSDCDTLTAYGQRTDTLPVPFISLPPAFRQLGENELIDSVGILKPFWEKMRMLRLGASADTIRIVHVGDSHIRGHIFPQTTGELLRKTFGALTYTDMGINGAFCVTFTRPVRVADIAALHPDLVILSFGTNESHNRRYNSKLHYQQMDELVRMLRDSLSGVPMLMTTPPGSYESFRQRRRRRTYKINPRTSVAVQTIRRFADANGLAVWDMYDVFGGVRRACLNWQEAKLMRPDHVHYLPEGYVLQGEMFYQALLKAYNDYCSR</sequence>
<evidence type="ECO:0000259" key="1">
    <source>
        <dbReference type="Pfam" id="PF13472"/>
    </source>
</evidence>
<dbReference type="InterPro" id="IPR051532">
    <property type="entry name" value="Ester_Hydrolysis_Enzymes"/>
</dbReference>
<gene>
    <name evidence="2" type="ORF">NCTC11155_02222</name>
</gene>
<dbReference type="Gene3D" id="3.40.50.1110">
    <property type="entry name" value="SGNH hydrolase"/>
    <property type="match status" value="1"/>
</dbReference>
<reference evidence="2 3" key="1">
    <citation type="submission" date="2018-06" db="EMBL/GenBank/DDBJ databases">
        <authorList>
            <consortium name="Pathogen Informatics"/>
            <person name="Doyle S."/>
        </authorList>
    </citation>
    <scope>NUCLEOTIDE SEQUENCE [LARGE SCALE GENOMIC DNA]</scope>
    <source>
        <strain evidence="2 3">NCTC11155</strain>
    </source>
</reference>
<dbReference type="InterPro" id="IPR036514">
    <property type="entry name" value="SGNH_hydro_sf"/>
</dbReference>
<dbReference type="GO" id="GO:0016788">
    <property type="term" value="F:hydrolase activity, acting on ester bonds"/>
    <property type="evidence" value="ECO:0007669"/>
    <property type="project" value="UniProtKB-ARBA"/>
</dbReference>
<proteinExistence type="predicted"/>
<protein>
    <submittedName>
        <fullName evidence="2">Periplasmic protein</fullName>
    </submittedName>
</protein>
<name>A0A380Z847_9BACE</name>
<dbReference type="EMBL" id="UFSX01000002">
    <property type="protein sequence ID" value="SUV42841.1"/>
    <property type="molecule type" value="Genomic_DNA"/>
</dbReference>
<dbReference type="InterPro" id="IPR013830">
    <property type="entry name" value="SGNH_hydro"/>
</dbReference>